<comment type="caution">
    <text evidence="1">The sequence shown here is derived from an EMBL/GenBank/DDBJ whole genome shotgun (WGS) entry which is preliminary data.</text>
</comment>
<dbReference type="RefSeq" id="WP_379235791.1">
    <property type="nucleotide sequence ID" value="NZ_JBHSTE010000004.1"/>
</dbReference>
<keyword evidence="2" id="KW-1185">Reference proteome</keyword>
<accession>A0ABW1V8T1</accession>
<dbReference type="Proteomes" id="UP001596233">
    <property type="component" value="Unassembled WGS sequence"/>
</dbReference>
<sequence>MKQLLMFVLLATTLCWVMFAPVYKHVYILRQALLQQEVDYLLEVGASGQYGYISSSHIDQSRARLESFGLDAAQLVYEARSTTGQSANSASQPVPRGEGISLTISYPVDGLFMIDQLVGVRPPSQQHIKAYGVQMSEYVAH</sequence>
<name>A0ABW1V8T1_9BACL</name>
<protein>
    <submittedName>
        <fullName evidence="1">Uncharacterized protein</fullName>
    </submittedName>
</protein>
<gene>
    <name evidence="1" type="ORF">ACFP56_14725</name>
</gene>
<evidence type="ECO:0000313" key="1">
    <source>
        <dbReference type="EMBL" id="MFC6333879.1"/>
    </source>
</evidence>
<dbReference type="EMBL" id="JBHSTE010000004">
    <property type="protein sequence ID" value="MFC6333879.1"/>
    <property type="molecule type" value="Genomic_DNA"/>
</dbReference>
<organism evidence="1 2">
    <name type="scientific">Paenibacillus septentrionalis</name>
    <dbReference type="NCBI Taxonomy" id="429342"/>
    <lineage>
        <taxon>Bacteria</taxon>
        <taxon>Bacillati</taxon>
        <taxon>Bacillota</taxon>
        <taxon>Bacilli</taxon>
        <taxon>Bacillales</taxon>
        <taxon>Paenibacillaceae</taxon>
        <taxon>Paenibacillus</taxon>
    </lineage>
</organism>
<evidence type="ECO:0000313" key="2">
    <source>
        <dbReference type="Proteomes" id="UP001596233"/>
    </source>
</evidence>
<proteinExistence type="predicted"/>
<reference evidence="2" key="1">
    <citation type="journal article" date="2019" name="Int. J. Syst. Evol. Microbiol.">
        <title>The Global Catalogue of Microorganisms (GCM) 10K type strain sequencing project: providing services to taxonomists for standard genome sequencing and annotation.</title>
        <authorList>
            <consortium name="The Broad Institute Genomics Platform"/>
            <consortium name="The Broad Institute Genome Sequencing Center for Infectious Disease"/>
            <person name="Wu L."/>
            <person name="Ma J."/>
        </authorList>
    </citation>
    <scope>NUCLEOTIDE SEQUENCE [LARGE SCALE GENOMIC DNA]</scope>
    <source>
        <strain evidence="2">PCU 280</strain>
    </source>
</reference>